<name>A0A1A6HAN0_NEOLE</name>
<organism evidence="2 3">
    <name type="scientific">Neotoma lepida</name>
    <name type="common">Desert woodrat</name>
    <dbReference type="NCBI Taxonomy" id="56216"/>
    <lineage>
        <taxon>Eukaryota</taxon>
        <taxon>Metazoa</taxon>
        <taxon>Chordata</taxon>
        <taxon>Craniata</taxon>
        <taxon>Vertebrata</taxon>
        <taxon>Euteleostomi</taxon>
        <taxon>Mammalia</taxon>
        <taxon>Eutheria</taxon>
        <taxon>Euarchontoglires</taxon>
        <taxon>Glires</taxon>
        <taxon>Rodentia</taxon>
        <taxon>Myomorpha</taxon>
        <taxon>Muroidea</taxon>
        <taxon>Cricetidae</taxon>
        <taxon>Neotominae</taxon>
        <taxon>Neotoma</taxon>
    </lineage>
</organism>
<proteinExistence type="predicted"/>
<keyword evidence="3" id="KW-1185">Reference proteome</keyword>
<protein>
    <submittedName>
        <fullName evidence="2">Uncharacterized protein</fullName>
    </submittedName>
</protein>
<dbReference type="EMBL" id="LZPO01037921">
    <property type="protein sequence ID" value="OBS75344.1"/>
    <property type="molecule type" value="Genomic_DNA"/>
</dbReference>
<comment type="caution">
    <text evidence="2">The sequence shown here is derived from an EMBL/GenBank/DDBJ whole genome shotgun (WGS) entry which is preliminary data.</text>
</comment>
<feature type="non-terminal residue" evidence="2">
    <location>
        <position position="1"/>
    </location>
</feature>
<feature type="region of interest" description="Disordered" evidence="1">
    <location>
        <begin position="1"/>
        <end position="119"/>
    </location>
</feature>
<feature type="compositionally biased region" description="Polar residues" evidence="1">
    <location>
        <begin position="88"/>
        <end position="105"/>
    </location>
</feature>
<gene>
    <name evidence="2" type="ORF">A6R68_14141</name>
</gene>
<reference evidence="2 3" key="1">
    <citation type="submission" date="2016-06" db="EMBL/GenBank/DDBJ databases">
        <title>The Draft Genome Sequence and Annotation of the Desert Woodrat Neotoma lepida.</title>
        <authorList>
            <person name="Campbell M."/>
            <person name="Oakeson K.F."/>
            <person name="Yandell M."/>
            <person name="Halpert J.R."/>
            <person name="Dearing D."/>
        </authorList>
    </citation>
    <scope>NUCLEOTIDE SEQUENCE [LARGE SCALE GENOMIC DNA]</scope>
    <source>
        <strain evidence="2">417</strain>
        <tissue evidence="2">Liver</tissue>
    </source>
</reference>
<accession>A0A1A6HAN0</accession>
<feature type="non-terminal residue" evidence="2">
    <location>
        <position position="189"/>
    </location>
</feature>
<dbReference type="OrthoDB" id="2390104at2759"/>
<evidence type="ECO:0000256" key="1">
    <source>
        <dbReference type="SAM" id="MobiDB-lite"/>
    </source>
</evidence>
<evidence type="ECO:0000313" key="2">
    <source>
        <dbReference type="EMBL" id="OBS75344.1"/>
    </source>
</evidence>
<dbReference type="AlphaFoldDB" id="A0A1A6HAN0"/>
<evidence type="ECO:0000313" key="3">
    <source>
        <dbReference type="Proteomes" id="UP000092124"/>
    </source>
</evidence>
<dbReference type="Proteomes" id="UP000092124">
    <property type="component" value="Unassembled WGS sequence"/>
</dbReference>
<feature type="compositionally biased region" description="Low complexity" evidence="1">
    <location>
        <begin position="1"/>
        <end position="32"/>
    </location>
</feature>
<sequence length="189" mass="20268">YAQLQPHQLLPQSSSKHPQPQFVIQQQPQSQQPQPPRPMPQVQSQPQLAPVSPNLALQSSPEDSAMPLGPVTPALPLQCPTAHLHKPGSSQQCHLPTPDPGSQNGHPEGVSQAPQRRFQHTSAVILQLQPASPVPQQCAPDDWKEVVPGEKSVPVTRPGPSPHQQAIITAMPGGLPVPKTPNIQQCPAH</sequence>
<dbReference type="STRING" id="56216.A0A1A6HAN0"/>